<dbReference type="InterPro" id="IPR002347">
    <property type="entry name" value="SDR_fam"/>
</dbReference>
<dbReference type="PANTHER" id="PTHR24320:SF282">
    <property type="entry name" value="WW DOMAIN-CONTAINING OXIDOREDUCTASE"/>
    <property type="match status" value="1"/>
</dbReference>
<evidence type="ECO:0000256" key="3">
    <source>
        <dbReference type="ARBA" id="ARBA00023002"/>
    </source>
</evidence>
<proteinExistence type="inferred from homology"/>
<keyword evidence="2" id="KW-0521">NADP</keyword>
<dbReference type="PRINTS" id="PR00081">
    <property type="entry name" value="GDHRDH"/>
</dbReference>
<evidence type="ECO:0000256" key="2">
    <source>
        <dbReference type="ARBA" id="ARBA00022857"/>
    </source>
</evidence>
<dbReference type="PANTHER" id="PTHR24320">
    <property type="entry name" value="RETINOL DEHYDROGENASE"/>
    <property type="match status" value="1"/>
</dbReference>
<sequence length="342" mass="37309">MEQVTKSNYSGAQQHPIGSGFTAASTADDVLKGIDLTGKVAIVTGGYAGLGLETVRAFSAAGATVVAPVRDRKKAEANLKGIKNVTIETMDLMDPATIDAFATKFLATHKALHILVNNAGIMWVPLRRDAAGNESQLSTNHFGHFRLTARLWPALKNAKGARVVNVSSWGHHRSDIHFEDPNFETRAYDSFEGYGQSKTANILFTVELDERGKQYGVRAYTLHPGAIVDTDLKRETTPELLIQLGVHDQDGNAILDPARGLKTIAQGASTQVWCATSPALQDLGGVYCEDNEVAVIDRTYQGWRPENGSLRGVMPYSLDREHAQQLWTLTERMTGVTFDVTK</sequence>
<dbReference type="RefSeq" id="WP_254087572.1">
    <property type="nucleotide sequence ID" value="NZ_JAHESE010000047.1"/>
</dbReference>
<comment type="caution">
    <text evidence="4">The sequence shown here is derived from an EMBL/GenBank/DDBJ whole genome shotgun (WGS) entry which is preliminary data.</text>
</comment>
<keyword evidence="3" id="KW-0560">Oxidoreductase</keyword>
<reference evidence="4 5" key="1">
    <citation type="submission" date="2021-05" db="EMBL/GenBank/DDBJ databases">
        <title>A Polyphasic approach of four new species of the genus Ohtaekwangia: Ohtaekwangia histidinii sp. nov., Ohtaekwangia cretensis sp. nov., Ohtaekwangia indiensis sp. nov., Ohtaekwangia reichenbachii sp. nov. from diverse environment.</title>
        <authorList>
            <person name="Octaviana S."/>
        </authorList>
    </citation>
    <scope>NUCLEOTIDE SEQUENCE [LARGE SCALE GENOMIC DNA]</scope>
    <source>
        <strain evidence="4 5">PWU5</strain>
    </source>
</reference>
<dbReference type="Proteomes" id="UP001319080">
    <property type="component" value="Unassembled WGS sequence"/>
</dbReference>
<comment type="similarity">
    <text evidence="1">Belongs to the short-chain dehydrogenases/reductases (SDR) family.</text>
</comment>
<dbReference type="InterPro" id="IPR036291">
    <property type="entry name" value="NAD(P)-bd_dom_sf"/>
</dbReference>
<evidence type="ECO:0000313" key="4">
    <source>
        <dbReference type="EMBL" id="MBT1712004.1"/>
    </source>
</evidence>
<dbReference type="EMBL" id="JAHESE010000047">
    <property type="protein sequence ID" value="MBT1712004.1"/>
    <property type="molecule type" value="Genomic_DNA"/>
</dbReference>
<evidence type="ECO:0000313" key="5">
    <source>
        <dbReference type="Proteomes" id="UP001319080"/>
    </source>
</evidence>
<protein>
    <submittedName>
        <fullName evidence="4">SDR family NAD(P)-dependent oxidoreductase</fullName>
    </submittedName>
</protein>
<keyword evidence="5" id="KW-1185">Reference proteome</keyword>
<organism evidence="4 5">
    <name type="scientific">Dawidia cretensis</name>
    <dbReference type="NCBI Taxonomy" id="2782350"/>
    <lineage>
        <taxon>Bacteria</taxon>
        <taxon>Pseudomonadati</taxon>
        <taxon>Bacteroidota</taxon>
        <taxon>Cytophagia</taxon>
        <taxon>Cytophagales</taxon>
        <taxon>Chryseotaleaceae</taxon>
        <taxon>Dawidia</taxon>
    </lineage>
</organism>
<name>A0AAP2GTB0_9BACT</name>
<dbReference type="SUPFAM" id="SSF51735">
    <property type="entry name" value="NAD(P)-binding Rossmann-fold domains"/>
    <property type="match status" value="1"/>
</dbReference>
<gene>
    <name evidence="4" type="ORF">KK062_27425</name>
</gene>
<dbReference type="Pfam" id="PF00106">
    <property type="entry name" value="adh_short"/>
    <property type="match status" value="1"/>
</dbReference>
<evidence type="ECO:0000256" key="1">
    <source>
        <dbReference type="ARBA" id="ARBA00006484"/>
    </source>
</evidence>
<dbReference type="AlphaFoldDB" id="A0AAP2GTB0"/>
<accession>A0AAP2GTB0</accession>
<dbReference type="Gene3D" id="3.40.50.720">
    <property type="entry name" value="NAD(P)-binding Rossmann-like Domain"/>
    <property type="match status" value="1"/>
</dbReference>
<dbReference type="GO" id="GO:0016491">
    <property type="term" value="F:oxidoreductase activity"/>
    <property type="evidence" value="ECO:0007669"/>
    <property type="project" value="UniProtKB-KW"/>
</dbReference>